<dbReference type="Proteomes" id="UP000467840">
    <property type="component" value="Chromosome 11"/>
</dbReference>
<accession>A0A6A6NEC7</accession>
<feature type="region of interest" description="Disordered" evidence="6">
    <location>
        <begin position="882"/>
        <end position="926"/>
    </location>
</feature>
<evidence type="ECO:0000256" key="6">
    <source>
        <dbReference type="SAM" id="MobiDB-lite"/>
    </source>
</evidence>
<comment type="caution">
    <text evidence="8">The sequence shown here is derived from an EMBL/GenBank/DDBJ whole genome shotgun (WGS) entry which is preliminary data.</text>
</comment>
<evidence type="ECO:0000256" key="3">
    <source>
        <dbReference type="ARBA" id="ARBA00022771"/>
    </source>
</evidence>
<dbReference type="PANTHER" id="PTHR46868">
    <property type="entry name" value="FCS-LIKE ZINC FINGER 11"/>
    <property type="match status" value="1"/>
</dbReference>
<name>A0A6A6NEC7_HEVBR</name>
<sequence length="926" mass="104053">MFKLMADSASESHCQFDASSLRHISSSFFNFPGFFVGFGSRGSSDSDSIRSPTSPLDFSFFSNLSNPFSHKSPRFPTQDGHQKKWDCSKVGLSIINLLVDETKSTGEVLSSPKRKNIIFGSQVKTGYSVSLPRDYMLLLPSQTKTHNPKLENRTNTVTSLSLFSGEGARTDNSLESKSSSLPVPIGSSHGYVGSISAREIELSEDYTCIISYGPNPKTTHIFGDCILECHTNELFNFDKIQNLGSELPQEANCLEGPTPYPSDKFLSFCYSCKKVLEKGDDIYIYRGEKAFCSLIAVVKKFLSRMKQRKLAAIQRYTPPNPFLSVLNGLGIFGTGVLGALFALTKKEKKATETAIESMTAKLKEKEAAIVSLEKNFESKLLNEQEEWTKQLRKAKDEQLVLVNQLQSANTTIKGLGQELKNEKRIVDELKVQIDGLETSLSKAEEDKKAHEQELKEKLNSIEVLQDRTNLLSLELKDKEDNAQHLISSLAGKELELKNLNSTYKETKDELAKAHTEIKALKDELQRNGKELELKNSLVDELNLTVSSLIIERDDSNKKLDAVQEQFSDLKSSSEKKAALDAKLLAEKEDELHQLKEKLELAQNEVSRNQAMITDLTQEKEDLRKILDTELNNVTNLKHELQSTREDLGKLRNEASDVAKELKLSRNRCTELEAEVSRVQAEFAEATETMLKSLEKVKQSSEVLAKEIVAVKEQLRKTTVELQLMSRELAAVTENRDSLQKELVDVCKKAEVTANELREEKKLVSSLNKELQSLENQILKDNGARKSFETDLEEATKSLDEMNRNALILSGELEIANSRISDLEDEKQVLYKSLTEQKNASKEAQENMEDAHNIVLRLGKERESLEKKAKKLEEELASAKGEILRLRSKINSSKAPEKEHQSQKGEAEDNVTVTAKRTGRRRRASSQ</sequence>
<feature type="compositionally biased region" description="Basic residues" evidence="6">
    <location>
        <begin position="916"/>
        <end position="926"/>
    </location>
</feature>
<evidence type="ECO:0000256" key="4">
    <source>
        <dbReference type="PROSITE-ProRule" id="PRU01131"/>
    </source>
</evidence>
<keyword evidence="3" id="KW-0862">Zinc</keyword>
<proteinExistence type="inferred from homology"/>
<keyword evidence="3" id="KW-0863">Zinc-finger</keyword>
<evidence type="ECO:0000313" key="9">
    <source>
        <dbReference type="Proteomes" id="UP000467840"/>
    </source>
</evidence>
<dbReference type="InterPro" id="IPR044585">
    <property type="entry name" value="FLZ10/11"/>
</dbReference>
<keyword evidence="2" id="KW-0479">Metal-binding</keyword>
<dbReference type="InterPro" id="IPR007650">
    <property type="entry name" value="Zf-FLZ_dom"/>
</dbReference>
<dbReference type="Gene3D" id="1.10.287.1490">
    <property type="match status" value="2"/>
</dbReference>
<evidence type="ECO:0000256" key="5">
    <source>
        <dbReference type="SAM" id="Coils"/>
    </source>
</evidence>
<gene>
    <name evidence="8" type="ORF">GH714_034605</name>
</gene>
<dbReference type="Pfam" id="PF04570">
    <property type="entry name" value="zf-FLZ"/>
    <property type="match status" value="1"/>
</dbReference>
<dbReference type="EMBL" id="JAAGAX010000002">
    <property type="protein sequence ID" value="KAF2323319.1"/>
    <property type="molecule type" value="Genomic_DNA"/>
</dbReference>
<evidence type="ECO:0000256" key="2">
    <source>
        <dbReference type="ARBA" id="ARBA00022723"/>
    </source>
</evidence>
<keyword evidence="9" id="KW-1185">Reference proteome</keyword>
<dbReference type="GO" id="GO:0008270">
    <property type="term" value="F:zinc ion binding"/>
    <property type="evidence" value="ECO:0007669"/>
    <property type="project" value="UniProtKB-KW"/>
</dbReference>
<dbReference type="PANTHER" id="PTHR46868:SF4">
    <property type="entry name" value="FLZ-TYPE DOMAIN-CONTAINING PROTEIN"/>
    <property type="match status" value="1"/>
</dbReference>
<dbReference type="PROSITE" id="PS51795">
    <property type="entry name" value="ZF_FLZ"/>
    <property type="match status" value="1"/>
</dbReference>
<reference evidence="8 9" key="1">
    <citation type="journal article" date="2020" name="Mol. Plant">
        <title>The Chromosome-Based Rubber Tree Genome Provides New Insights into Spurge Genome Evolution and Rubber Biosynthesis.</title>
        <authorList>
            <person name="Liu J."/>
            <person name="Shi C."/>
            <person name="Shi C.C."/>
            <person name="Li W."/>
            <person name="Zhang Q.J."/>
            <person name="Zhang Y."/>
            <person name="Li K."/>
            <person name="Lu H.F."/>
            <person name="Shi C."/>
            <person name="Zhu S.T."/>
            <person name="Xiao Z.Y."/>
            <person name="Nan H."/>
            <person name="Yue Y."/>
            <person name="Zhu X.G."/>
            <person name="Wu Y."/>
            <person name="Hong X.N."/>
            <person name="Fan G.Y."/>
            <person name="Tong Y."/>
            <person name="Zhang D."/>
            <person name="Mao C.L."/>
            <person name="Liu Y.L."/>
            <person name="Hao S.J."/>
            <person name="Liu W.Q."/>
            <person name="Lv M.Q."/>
            <person name="Zhang H.B."/>
            <person name="Liu Y."/>
            <person name="Hu-Tang G.R."/>
            <person name="Wang J.P."/>
            <person name="Wang J.H."/>
            <person name="Sun Y.H."/>
            <person name="Ni S.B."/>
            <person name="Chen W.B."/>
            <person name="Zhang X.C."/>
            <person name="Jiao Y.N."/>
            <person name="Eichler E.E."/>
            <person name="Li G.H."/>
            <person name="Liu X."/>
            <person name="Gao L.Z."/>
        </authorList>
    </citation>
    <scope>NUCLEOTIDE SEQUENCE [LARGE SCALE GENOMIC DNA]</scope>
    <source>
        <strain evidence="9">cv. GT1</strain>
        <tissue evidence="8">Leaf</tissue>
    </source>
</reference>
<evidence type="ECO:0000259" key="7">
    <source>
        <dbReference type="PROSITE" id="PS51795"/>
    </source>
</evidence>
<feature type="coiled-coil region" evidence="5">
    <location>
        <begin position="348"/>
        <end position="534"/>
    </location>
</feature>
<evidence type="ECO:0000256" key="1">
    <source>
        <dbReference type="ARBA" id="ARBA00009374"/>
    </source>
</evidence>
<feature type="compositionally biased region" description="Basic and acidic residues" evidence="6">
    <location>
        <begin position="894"/>
        <end position="906"/>
    </location>
</feature>
<dbReference type="AlphaFoldDB" id="A0A6A6NEC7"/>
<feature type="domain" description="FLZ-type" evidence="7">
    <location>
        <begin position="264"/>
        <end position="308"/>
    </location>
</feature>
<organism evidence="8 9">
    <name type="scientific">Hevea brasiliensis</name>
    <name type="common">Para rubber tree</name>
    <name type="synonym">Siphonia brasiliensis</name>
    <dbReference type="NCBI Taxonomy" id="3981"/>
    <lineage>
        <taxon>Eukaryota</taxon>
        <taxon>Viridiplantae</taxon>
        <taxon>Streptophyta</taxon>
        <taxon>Embryophyta</taxon>
        <taxon>Tracheophyta</taxon>
        <taxon>Spermatophyta</taxon>
        <taxon>Magnoliopsida</taxon>
        <taxon>eudicotyledons</taxon>
        <taxon>Gunneridae</taxon>
        <taxon>Pentapetalae</taxon>
        <taxon>rosids</taxon>
        <taxon>fabids</taxon>
        <taxon>Malpighiales</taxon>
        <taxon>Euphorbiaceae</taxon>
        <taxon>Crotonoideae</taxon>
        <taxon>Micrandreae</taxon>
        <taxon>Hevea</taxon>
    </lineage>
</organism>
<feature type="zinc finger region" description="FLZ-type" evidence="4">
    <location>
        <begin position="264"/>
        <end position="308"/>
    </location>
</feature>
<evidence type="ECO:0000313" key="8">
    <source>
        <dbReference type="EMBL" id="KAF2323319.1"/>
    </source>
</evidence>
<comment type="similarity">
    <text evidence="1">Belongs to the FLZ family.</text>
</comment>
<protein>
    <recommendedName>
        <fullName evidence="7">FLZ-type domain-containing protein</fullName>
    </recommendedName>
</protein>
<keyword evidence="5" id="KW-0175">Coiled coil</keyword>